<sequence length="40" mass="4349">MEFKFAEIVNAVEATIQWWRIGGIEAVHDEVEEGGGATAS</sequence>
<proteinExistence type="predicted"/>
<reference evidence="1" key="2">
    <citation type="submission" date="2005-04" db="EMBL/GenBank/DDBJ databases">
        <authorList>
            <person name="Buell C.R."/>
            <person name="Wing R.A."/>
            <person name="McCombie W.A."/>
            <person name="Ouyang S."/>
        </authorList>
    </citation>
    <scope>NUCLEOTIDE SEQUENCE</scope>
</reference>
<name>Q2QX35_ORYSJ</name>
<gene>
    <name evidence="1" type="ordered locus">LOC_Os12g07328</name>
</gene>
<reference evidence="1" key="3">
    <citation type="submission" date="2006-01" db="EMBL/GenBank/DDBJ databases">
        <authorList>
            <person name="Buell R."/>
        </authorList>
    </citation>
    <scope>NUCLEOTIDE SEQUENCE</scope>
</reference>
<reference evidence="1" key="1">
    <citation type="journal article" date="2005" name="BMC Biol.">
        <title>The sequence of rice chromosomes 11 and 12, rich in disease resistance genes and recent gene duplications.</title>
        <authorList>
            <consortium name="The rice chromosomes 11 and 12 sequencing consortia"/>
        </authorList>
    </citation>
    <scope>NUCLEOTIDE SEQUENCE [LARGE SCALE GENOMIC DNA]</scope>
</reference>
<evidence type="ECO:0000313" key="1">
    <source>
        <dbReference type="EMBL" id="ABA96562.1"/>
    </source>
</evidence>
<organism evidence="1">
    <name type="scientific">Oryza sativa subsp. japonica</name>
    <name type="common">Rice</name>
    <dbReference type="NCBI Taxonomy" id="39947"/>
    <lineage>
        <taxon>Eukaryota</taxon>
        <taxon>Viridiplantae</taxon>
        <taxon>Streptophyta</taxon>
        <taxon>Embryophyta</taxon>
        <taxon>Tracheophyta</taxon>
        <taxon>Spermatophyta</taxon>
        <taxon>Magnoliopsida</taxon>
        <taxon>Liliopsida</taxon>
        <taxon>Poales</taxon>
        <taxon>Poaceae</taxon>
        <taxon>BOP clade</taxon>
        <taxon>Oryzoideae</taxon>
        <taxon>Oryzeae</taxon>
        <taxon>Oryzinae</taxon>
        <taxon>Oryza</taxon>
        <taxon>Oryza sativa</taxon>
    </lineage>
</organism>
<dbReference type="EMBL" id="DP000011">
    <property type="protein sequence ID" value="ABA96562.1"/>
    <property type="molecule type" value="Genomic_DNA"/>
</dbReference>
<protein>
    <submittedName>
        <fullName evidence="1">Uncharacterized protein</fullName>
    </submittedName>
</protein>
<dbReference type="AlphaFoldDB" id="Q2QX35"/>
<accession>Q2QX35</accession>